<feature type="binding site" evidence="8">
    <location>
        <position position="87"/>
    </location>
    <ligand>
        <name>Zn(2+)</name>
        <dbReference type="ChEBI" id="CHEBI:29105"/>
    </ligand>
</feature>
<keyword evidence="5 8" id="KW-0862">Zinc</keyword>
<dbReference type="AlphaFoldDB" id="A0AAE0HML8"/>
<comment type="function">
    <text evidence="8">Part of the spliceosome which catalyzes two sequential transesterification reactions, first the excision of the non-coding intron from pre-mRNA and then the ligation of the coding exons to form the mature mRNA. Plays a role in stabilizing the structure of the spliceosome catalytic core and docking of the branch helix into the active site, producing 5'-exon and lariat intron-3'-intermediates.</text>
</comment>
<keyword evidence="11" id="KW-1185">Reference proteome</keyword>
<dbReference type="GO" id="GO:0071006">
    <property type="term" value="C:U2-type catalytic step 1 spliceosome"/>
    <property type="evidence" value="ECO:0007669"/>
    <property type="project" value="UniProtKB-UniRule"/>
</dbReference>
<reference evidence="10" key="2">
    <citation type="submission" date="2023-06" db="EMBL/GenBank/DDBJ databases">
        <authorList>
            <consortium name="Lawrence Berkeley National Laboratory"/>
            <person name="Haridas S."/>
            <person name="Hensen N."/>
            <person name="Bonometti L."/>
            <person name="Westerberg I."/>
            <person name="Brannstrom I.O."/>
            <person name="Guillou S."/>
            <person name="Cros-Aarteil S."/>
            <person name="Calhoun S."/>
            <person name="Kuo A."/>
            <person name="Mondo S."/>
            <person name="Pangilinan J."/>
            <person name="Riley R."/>
            <person name="Labutti K."/>
            <person name="Andreopoulos B."/>
            <person name="Lipzen A."/>
            <person name="Chen C."/>
            <person name="Yanf M."/>
            <person name="Daum C."/>
            <person name="Ng V."/>
            <person name="Clum A."/>
            <person name="Steindorff A."/>
            <person name="Ohm R."/>
            <person name="Martin F."/>
            <person name="Silar P."/>
            <person name="Natvig D."/>
            <person name="Lalanne C."/>
            <person name="Gautier V."/>
            <person name="Ament-Velasquez S.L."/>
            <person name="Kruys A."/>
            <person name="Hutchinson M.I."/>
            <person name="Powell A.J."/>
            <person name="Barry K."/>
            <person name="Miller A.N."/>
            <person name="Grigoriev I.V."/>
            <person name="Debuchy R."/>
            <person name="Gladieux P."/>
            <person name="Thoren M.H."/>
            <person name="Johannesson H."/>
        </authorList>
    </citation>
    <scope>NUCLEOTIDE SEQUENCE</scope>
    <source>
        <strain evidence="10">CBS 168.71</strain>
    </source>
</reference>
<evidence type="ECO:0000256" key="3">
    <source>
        <dbReference type="ARBA" id="ARBA00022723"/>
    </source>
</evidence>
<proteinExistence type="inferred from homology"/>
<protein>
    <recommendedName>
        <fullName evidence="8">Splicing factor YJU2</fullName>
    </recommendedName>
</protein>
<comment type="caution">
    <text evidence="10">The sequence shown here is derived from an EMBL/GenBank/DDBJ whole genome shotgun (WGS) entry which is preliminary data.</text>
</comment>
<accession>A0AAE0HML8</accession>
<feature type="binding site" evidence="8">
    <location>
        <position position="53"/>
    </location>
    <ligand>
        <name>Zn(2+)</name>
        <dbReference type="ChEBI" id="CHEBI:29105"/>
    </ligand>
</feature>
<dbReference type="GO" id="GO:0046872">
    <property type="term" value="F:metal ion binding"/>
    <property type="evidence" value="ECO:0007669"/>
    <property type="project" value="UniProtKB-KW"/>
</dbReference>
<sequence length="324" mass="35623">MSERKVLTKYYPPDFDPSLVGRARKPKGSAAQQGPKVQTVRLMAPFSLRCVACGEYMYRGRKFNARKETPPGERYLGIQLYRFYIRCTRCSGEIVFRTDPKNQDYVVEKGAKRNTDPWKRGLGGEDGENGGGGAAETDDQRLDRLEREMEAEGEEERNAMAELEAKTEDAKREMAVADALDEIRSRNARLEKANREGGGDVLDAVVAGVVRPEEEERRRQEEEDAEAARKAFAFVRRQDMLEEVVEEDGEGDDAMNGGGVLNGNGVGSGSGSSSATASTSDSKPPSAAATPDMPPPPPPSFKRQVKKKKDHAALLGIKKKKPLV</sequence>
<evidence type="ECO:0000256" key="4">
    <source>
        <dbReference type="ARBA" id="ARBA00022728"/>
    </source>
</evidence>
<feature type="region of interest" description="Disordered" evidence="9">
    <location>
        <begin position="242"/>
        <end position="324"/>
    </location>
</feature>
<dbReference type="InterPro" id="IPR007590">
    <property type="entry name" value="Saf4/Yju2"/>
</dbReference>
<keyword evidence="2" id="KW-0507">mRNA processing</keyword>
<dbReference type="Proteomes" id="UP001278766">
    <property type="component" value="Unassembled WGS sequence"/>
</dbReference>
<dbReference type="PANTHER" id="PTHR12111">
    <property type="entry name" value="SPLICING FACTOR YJU2"/>
    <property type="match status" value="1"/>
</dbReference>
<name>A0AAE0HML8_9PEZI</name>
<feature type="compositionally biased region" description="Acidic residues" evidence="9">
    <location>
        <begin position="242"/>
        <end position="253"/>
    </location>
</feature>
<evidence type="ECO:0000256" key="2">
    <source>
        <dbReference type="ARBA" id="ARBA00022664"/>
    </source>
</evidence>
<feature type="compositionally biased region" description="Basic and acidic residues" evidence="9">
    <location>
        <begin position="114"/>
        <end position="123"/>
    </location>
</feature>
<evidence type="ECO:0000256" key="6">
    <source>
        <dbReference type="ARBA" id="ARBA00023187"/>
    </source>
</evidence>
<dbReference type="Pfam" id="PF04502">
    <property type="entry name" value="Saf4_Yju2"/>
    <property type="match status" value="1"/>
</dbReference>
<feature type="region of interest" description="Disordered" evidence="9">
    <location>
        <begin position="114"/>
        <end position="141"/>
    </location>
</feature>
<evidence type="ECO:0000256" key="7">
    <source>
        <dbReference type="ARBA" id="ARBA00023242"/>
    </source>
</evidence>
<feature type="compositionally biased region" description="Low complexity" evidence="9">
    <location>
        <begin position="271"/>
        <end position="291"/>
    </location>
</feature>
<dbReference type="HAMAP" id="MF_03226">
    <property type="entry name" value="YJU2"/>
    <property type="match status" value="1"/>
</dbReference>
<evidence type="ECO:0000256" key="8">
    <source>
        <dbReference type="HAMAP-Rule" id="MF_03226"/>
    </source>
</evidence>
<gene>
    <name evidence="10" type="ORF">B0H64DRAFT_355377</name>
</gene>
<reference evidence="10" key="1">
    <citation type="journal article" date="2023" name="Mol. Phylogenet. Evol.">
        <title>Genome-scale phylogeny and comparative genomics of the fungal order Sordariales.</title>
        <authorList>
            <person name="Hensen N."/>
            <person name="Bonometti L."/>
            <person name="Westerberg I."/>
            <person name="Brannstrom I.O."/>
            <person name="Guillou S."/>
            <person name="Cros-Aarteil S."/>
            <person name="Calhoun S."/>
            <person name="Haridas S."/>
            <person name="Kuo A."/>
            <person name="Mondo S."/>
            <person name="Pangilinan J."/>
            <person name="Riley R."/>
            <person name="LaButti K."/>
            <person name="Andreopoulos B."/>
            <person name="Lipzen A."/>
            <person name="Chen C."/>
            <person name="Yan M."/>
            <person name="Daum C."/>
            <person name="Ng V."/>
            <person name="Clum A."/>
            <person name="Steindorff A."/>
            <person name="Ohm R.A."/>
            <person name="Martin F."/>
            <person name="Silar P."/>
            <person name="Natvig D.O."/>
            <person name="Lalanne C."/>
            <person name="Gautier V."/>
            <person name="Ament-Velasquez S.L."/>
            <person name="Kruys A."/>
            <person name="Hutchinson M.I."/>
            <person name="Powell A.J."/>
            <person name="Barry K."/>
            <person name="Miller A.N."/>
            <person name="Grigoriev I.V."/>
            <person name="Debuchy R."/>
            <person name="Gladieux P."/>
            <person name="Hiltunen Thoren M."/>
            <person name="Johannesson H."/>
        </authorList>
    </citation>
    <scope>NUCLEOTIDE SEQUENCE</scope>
    <source>
        <strain evidence="10">CBS 168.71</strain>
    </source>
</reference>
<feature type="binding site" evidence="8">
    <location>
        <position position="50"/>
    </location>
    <ligand>
        <name>Zn(2+)</name>
        <dbReference type="ChEBI" id="CHEBI:29105"/>
    </ligand>
</feature>
<comment type="subunit">
    <text evidence="8">Component of the spliceosome. Present in the activated B complex, the catalytically activated B* complex which catalyzes the branching, the catalytic step 1 C complex catalyzing the exon ligation, and the postcatalytic P complex containing the ligated exons (mRNA) and the excised lariat intron.</text>
</comment>
<evidence type="ECO:0000256" key="1">
    <source>
        <dbReference type="ARBA" id="ARBA00004123"/>
    </source>
</evidence>
<keyword evidence="7 8" id="KW-0539">Nucleus</keyword>
<organism evidence="10 11">
    <name type="scientific">Chaetomium fimeti</name>
    <dbReference type="NCBI Taxonomy" id="1854472"/>
    <lineage>
        <taxon>Eukaryota</taxon>
        <taxon>Fungi</taxon>
        <taxon>Dikarya</taxon>
        <taxon>Ascomycota</taxon>
        <taxon>Pezizomycotina</taxon>
        <taxon>Sordariomycetes</taxon>
        <taxon>Sordariomycetidae</taxon>
        <taxon>Sordariales</taxon>
        <taxon>Chaetomiaceae</taxon>
        <taxon>Chaetomium</taxon>
    </lineage>
</organism>
<dbReference type="PANTHER" id="PTHR12111:SF1">
    <property type="entry name" value="SPLICING FACTOR YJU2"/>
    <property type="match status" value="1"/>
</dbReference>
<feature type="compositionally biased region" description="Gly residues" evidence="9">
    <location>
        <begin position="256"/>
        <end position="270"/>
    </location>
</feature>
<dbReference type="EMBL" id="JAUEPN010000002">
    <property type="protein sequence ID" value="KAK3299347.1"/>
    <property type="molecule type" value="Genomic_DNA"/>
</dbReference>
<keyword evidence="4 8" id="KW-0747">Spliceosome</keyword>
<evidence type="ECO:0000256" key="9">
    <source>
        <dbReference type="SAM" id="MobiDB-lite"/>
    </source>
</evidence>
<keyword evidence="6" id="KW-0508">mRNA splicing</keyword>
<dbReference type="InterPro" id="IPR043701">
    <property type="entry name" value="Yju2"/>
</dbReference>
<evidence type="ECO:0000256" key="5">
    <source>
        <dbReference type="ARBA" id="ARBA00022833"/>
    </source>
</evidence>
<dbReference type="RefSeq" id="XP_062662861.1">
    <property type="nucleotide sequence ID" value="XM_062801557.1"/>
</dbReference>
<keyword evidence="3 8" id="KW-0479">Metal-binding</keyword>
<comment type="similarity">
    <text evidence="8">Belongs to the CWC16 family. YJU2 subfamily.</text>
</comment>
<evidence type="ECO:0000313" key="10">
    <source>
        <dbReference type="EMBL" id="KAK3299347.1"/>
    </source>
</evidence>
<dbReference type="GO" id="GO:0000349">
    <property type="term" value="P:generation of catalytic spliceosome for first transesterification step"/>
    <property type="evidence" value="ECO:0007669"/>
    <property type="project" value="UniProtKB-UniRule"/>
</dbReference>
<evidence type="ECO:0000313" key="11">
    <source>
        <dbReference type="Proteomes" id="UP001278766"/>
    </source>
</evidence>
<dbReference type="GeneID" id="87838505"/>
<comment type="subcellular location">
    <subcellularLocation>
        <location evidence="1 8">Nucleus</location>
    </subcellularLocation>
</comment>
<feature type="binding site" evidence="8">
    <location>
        <position position="90"/>
    </location>
    <ligand>
        <name>Zn(2+)</name>
        <dbReference type="ChEBI" id="CHEBI:29105"/>
    </ligand>
</feature>